<evidence type="ECO:0000313" key="2">
    <source>
        <dbReference type="EMBL" id="AZN40016.1"/>
    </source>
</evidence>
<dbReference type="InterPro" id="IPR036188">
    <property type="entry name" value="FAD/NAD-bd_sf"/>
</dbReference>
<dbReference type="Gene3D" id="3.50.50.60">
    <property type="entry name" value="FAD/NAD(P)-binding domain"/>
    <property type="match status" value="1"/>
</dbReference>
<gene>
    <name evidence="2" type="ORF">EJC50_10380</name>
</gene>
<dbReference type="KEGG" id="palb:EJC50_10380"/>
<proteinExistence type="predicted"/>
<dbReference type="EMBL" id="CP034437">
    <property type="protein sequence ID" value="AZN40016.1"/>
    <property type="molecule type" value="Genomic_DNA"/>
</dbReference>
<reference evidence="3" key="1">
    <citation type="submission" date="2018-12" db="EMBL/GenBank/DDBJ databases">
        <title>Genome sequence of Peanibacillus sp.</title>
        <authorList>
            <person name="Subramani G."/>
            <person name="Srinivasan S."/>
            <person name="Kim M.K."/>
        </authorList>
    </citation>
    <scope>NUCLEOTIDE SEQUENCE [LARGE SCALE GENOMIC DNA]</scope>
    <source>
        <strain evidence="3">18JY67-1</strain>
    </source>
</reference>
<protein>
    <submittedName>
        <fullName evidence="2">FAD-binding oxidoreductase</fullName>
    </submittedName>
</protein>
<dbReference type="AlphaFoldDB" id="A0A3Q8X4Q4"/>
<dbReference type="InterPro" id="IPR006076">
    <property type="entry name" value="FAD-dep_OxRdtase"/>
</dbReference>
<dbReference type="OrthoDB" id="571248at2"/>
<dbReference type="Proteomes" id="UP000272528">
    <property type="component" value="Chromosome"/>
</dbReference>
<feature type="domain" description="FAD dependent oxidoreductase" evidence="1">
    <location>
        <begin position="34"/>
        <end position="389"/>
    </location>
</feature>
<dbReference type="PANTHER" id="PTHR13847">
    <property type="entry name" value="SARCOSINE DEHYDROGENASE-RELATED"/>
    <property type="match status" value="1"/>
</dbReference>
<accession>A0A3Q8X4Q4</accession>
<dbReference type="SUPFAM" id="SSF51905">
    <property type="entry name" value="FAD/NAD(P)-binding domain"/>
    <property type="match status" value="1"/>
</dbReference>
<organism evidence="2 3">
    <name type="scientific">Paenibacillus albus</name>
    <dbReference type="NCBI Taxonomy" id="2495582"/>
    <lineage>
        <taxon>Bacteria</taxon>
        <taxon>Bacillati</taxon>
        <taxon>Bacillota</taxon>
        <taxon>Bacilli</taxon>
        <taxon>Bacillales</taxon>
        <taxon>Paenibacillaceae</taxon>
        <taxon>Paenibacillus</taxon>
    </lineage>
</organism>
<dbReference type="PANTHER" id="PTHR13847:SF201">
    <property type="entry name" value="PUTATIBE OXIDOREDUCTASE"/>
    <property type="match status" value="1"/>
</dbReference>
<dbReference type="GO" id="GO:0005737">
    <property type="term" value="C:cytoplasm"/>
    <property type="evidence" value="ECO:0007669"/>
    <property type="project" value="TreeGrafter"/>
</dbReference>
<evidence type="ECO:0000259" key="1">
    <source>
        <dbReference type="Pfam" id="PF01266"/>
    </source>
</evidence>
<dbReference type="Gene3D" id="3.30.9.10">
    <property type="entry name" value="D-Amino Acid Oxidase, subunit A, domain 2"/>
    <property type="match status" value="1"/>
</dbReference>
<dbReference type="RefSeq" id="WP_126015166.1">
    <property type="nucleotide sequence ID" value="NZ_CP034437.1"/>
</dbReference>
<keyword evidence="3" id="KW-1185">Reference proteome</keyword>
<name>A0A3Q8X4Q4_9BACL</name>
<sequence length="414" mass="45561">MTSKHLHEGHLYWPSTMQQPASTYPPLAQTVQADVAIIGGGMSGSICAYILSRSGLTTVLLERGNIAAGSSLANTGLLQYCNDTMLCDLAEQIGEGEAVRFYKGCKLAVEQIGELAAELGTDTGYAEQSSLYYASTEQDVPKLKREYELLKRHQFGVEYLEPEEVEARFPFRRSGAVITHGDASINPYRFVHGLIDAAVYRFGLAVHEQTDLTDHRSDPGSGGHKLVTSAGHEVLAKHVIYAVGYEPEELRGKLVKSEMNRTYALVTDPQPELHDNYSPYMFWETARPYFYMRFTEDKRIIAGGGDVPTKQLLTSESALKKEADKVLANIQALFSSTPVAVDYAWNATFALSRDGLPFIGADPNWDGVFYCLGYGGNGTVYSMMGAHILHHLITGRDHPLASIVALDRPSLQKV</sequence>
<evidence type="ECO:0000313" key="3">
    <source>
        <dbReference type="Proteomes" id="UP000272528"/>
    </source>
</evidence>
<dbReference type="Pfam" id="PF01266">
    <property type="entry name" value="DAO"/>
    <property type="match status" value="1"/>
</dbReference>